<dbReference type="AlphaFoldDB" id="A0A7W2E8Y3"/>
<comment type="caution">
    <text evidence="2">The sequence shown here is derived from an EMBL/GenBank/DDBJ whole genome shotgun (WGS) entry which is preliminary data.</text>
</comment>
<keyword evidence="3" id="KW-1185">Reference proteome</keyword>
<name>A0A7W2E8Y3_9CORY</name>
<proteinExistence type="predicted"/>
<feature type="transmembrane region" description="Helical" evidence="1">
    <location>
        <begin position="112"/>
        <end position="132"/>
    </location>
</feature>
<dbReference type="EMBL" id="JACDTZ010000001">
    <property type="protein sequence ID" value="MBA5243324.1"/>
    <property type="molecule type" value="Genomic_DNA"/>
</dbReference>
<dbReference type="Proteomes" id="UP000523682">
    <property type="component" value="Unassembled WGS sequence"/>
</dbReference>
<organism evidence="2 3">
    <name type="scientific">Corynebacterium haemomassiliense</name>
    <dbReference type="NCBI Taxonomy" id="2754726"/>
    <lineage>
        <taxon>Bacteria</taxon>
        <taxon>Bacillati</taxon>
        <taxon>Actinomycetota</taxon>
        <taxon>Actinomycetes</taxon>
        <taxon>Mycobacteriales</taxon>
        <taxon>Corynebacteriaceae</taxon>
        <taxon>Corynebacterium</taxon>
    </lineage>
</organism>
<evidence type="ECO:0000313" key="2">
    <source>
        <dbReference type="EMBL" id="MBA5243324.1"/>
    </source>
</evidence>
<feature type="transmembrane region" description="Helical" evidence="1">
    <location>
        <begin position="138"/>
        <end position="157"/>
    </location>
</feature>
<feature type="transmembrane region" description="Helical" evidence="1">
    <location>
        <begin position="169"/>
        <end position="190"/>
    </location>
</feature>
<reference evidence="2 3" key="1">
    <citation type="submission" date="2020-07" db="EMBL/GenBank/DDBJ databases">
        <title>Draft genome and description of Corynebacterium haemomassiliense strain Marseile-Q3615 sp. nov.</title>
        <authorList>
            <person name="Boxberger M."/>
            <person name="La Scola B."/>
        </authorList>
    </citation>
    <scope>NUCLEOTIDE SEQUENCE [LARGE SCALE GENOMIC DNA]</scope>
    <source>
        <strain evidence="2 3">Marseille-Q3615</strain>
    </source>
</reference>
<gene>
    <name evidence="2" type="ORF">H0193_00570</name>
</gene>
<evidence type="ECO:0000256" key="1">
    <source>
        <dbReference type="SAM" id="Phobius"/>
    </source>
</evidence>
<feature type="transmembrane region" description="Helical" evidence="1">
    <location>
        <begin position="262"/>
        <end position="282"/>
    </location>
</feature>
<sequence>MEFHHNPAPARWASAVVSANTALAGTFLVSVALYPVNSLDSGSRSGPGQTVRKPIGKDLYDVRSTNPVLRNIPGADADNGYQDGQTATLPGSAREIDQQRPMTVDDVVTKTGITLAVIIAFAAVNFCIFLTGNVNLGVILTIVGAIGGFITTLVNAFRREFGSKTLTLIYAAFEGLFLGGFSLTVSGWFTVGGADAGQLIFQAILGTVGVFIGMLVVYRRGAIRVTPRFNRIVTGMIFGVAIMALGNFLLAIFTGISPLRDGGTLSIIFGVVCVVLAALSFLQDFDLADKLVRTGAPERASWGVALGLAVTLVWLYTEILRLLSYVNDR</sequence>
<dbReference type="InterPro" id="IPR010539">
    <property type="entry name" value="BaxI_1-like"/>
</dbReference>
<evidence type="ECO:0000313" key="3">
    <source>
        <dbReference type="Proteomes" id="UP000523682"/>
    </source>
</evidence>
<feature type="transmembrane region" description="Helical" evidence="1">
    <location>
        <begin position="196"/>
        <end position="217"/>
    </location>
</feature>
<dbReference type="Pfam" id="PF12811">
    <property type="entry name" value="BaxI_1"/>
    <property type="match status" value="1"/>
</dbReference>
<feature type="transmembrane region" description="Helical" evidence="1">
    <location>
        <begin position="12"/>
        <end position="34"/>
    </location>
</feature>
<feature type="transmembrane region" description="Helical" evidence="1">
    <location>
        <begin position="302"/>
        <end position="323"/>
    </location>
</feature>
<dbReference type="PANTHER" id="PTHR41282:SF1">
    <property type="entry name" value="CONSERVED TRANSMEMBRANE PROTEIN-RELATED"/>
    <property type="match status" value="1"/>
</dbReference>
<keyword evidence="1" id="KW-0812">Transmembrane</keyword>
<keyword evidence="1" id="KW-1133">Transmembrane helix</keyword>
<dbReference type="PANTHER" id="PTHR41282">
    <property type="entry name" value="CONSERVED TRANSMEMBRANE PROTEIN-RELATED"/>
    <property type="match status" value="1"/>
</dbReference>
<dbReference type="PIRSF" id="PIRSF009160">
    <property type="entry name" value="UCP009160"/>
    <property type="match status" value="1"/>
</dbReference>
<keyword evidence="1" id="KW-0472">Membrane</keyword>
<protein>
    <submittedName>
        <fullName evidence="2">Bax inhibitor-1/YccA family protein</fullName>
    </submittedName>
</protein>
<accession>A0A7W2E8Y3</accession>
<feature type="transmembrane region" description="Helical" evidence="1">
    <location>
        <begin position="229"/>
        <end position="256"/>
    </location>
</feature>